<gene>
    <name evidence="2" type="ORF">FOE78_02780</name>
</gene>
<protein>
    <submittedName>
        <fullName evidence="2">DUF433 domain-containing protein</fullName>
    </submittedName>
</protein>
<dbReference type="OrthoDB" id="3699668at2"/>
<dbReference type="KEGG" id="mik:FOE78_02780"/>
<dbReference type="InterPro" id="IPR048708">
    <property type="entry name" value="VapB45-like_HTH"/>
</dbReference>
<dbReference type="EMBL" id="CP041692">
    <property type="protein sequence ID" value="QDP94983.1"/>
    <property type="molecule type" value="Genomic_DNA"/>
</dbReference>
<evidence type="ECO:0000313" key="2">
    <source>
        <dbReference type="EMBL" id="QDP94983.1"/>
    </source>
</evidence>
<dbReference type="Pfam" id="PF21321">
    <property type="entry name" value="HTH_66"/>
    <property type="match status" value="1"/>
</dbReference>
<name>A0A516PV11_9ACTN</name>
<dbReference type="Proteomes" id="UP000319263">
    <property type="component" value="Chromosome"/>
</dbReference>
<feature type="domain" description="Putative antitoxin VapB45-like DNA-binding HTH" evidence="1">
    <location>
        <begin position="12"/>
        <end position="84"/>
    </location>
</feature>
<dbReference type="Pfam" id="PF04255">
    <property type="entry name" value="DUF433"/>
    <property type="match status" value="1"/>
</dbReference>
<evidence type="ECO:0000259" key="1">
    <source>
        <dbReference type="Pfam" id="PF21321"/>
    </source>
</evidence>
<reference evidence="2 3" key="1">
    <citation type="submission" date="2019-07" db="EMBL/GenBank/DDBJ databases">
        <title>Microlunatus dokdonensis sp. nov. isolated from the rhizospheric soil of the wild plant Elymus tsukushiensis.</title>
        <authorList>
            <person name="Ghim S.-Y."/>
            <person name="Hwang Y.-J."/>
            <person name="Son J.-S."/>
            <person name="Shin J.-H."/>
        </authorList>
    </citation>
    <scope>NUCLEOTIDE SEQUENCE [LARGE SCALE GENOMIC DNA]</scope>
    <source>
        <strain evidence="2 3">KUDC0627</strain>
    </source>
</reference>
<keyword evidence="3" id="KW-1185">Reference proteome</keyword>
<organism evidence="2 3">
    <name type="scientific">Microlunatus elymi</name>
    <dbReference type="NCBI Taxonomy" id="2596828"/>
    <lineage>
        <taxon>Bacteria</taxon>
        <taxon>Bacillati</taxon>
        <taxon>Actinomycetota</taxon>
        <taxon>Actinomycetes</taxon>
        <taxon>Propionibacteriales</taxon>
        <taxon>Propionibacteriaceae</taxon>
        <taxon>Microlunatus</taxon>
    </lineage>
</organism>
<dbReference type="AlphaFoldDB" id="A0A516PV11"/>
<proteinExistence type="predicted"/>
<accession>A0A516PV11</accession>
<sequence>MGTVTSLLDRRLYTFAQVDDLLGLRGSTAQRWIDGYRRQGRDYPPVIRRRSTGNPVATWGEFIECRFLAEYREAGVPMLHMRPVVEKLRAELGTRYPLASAQLWLEPQGREIVARVQDEVGIEQSLWVVRTDDQMLPIDWTPPSHRFQESLKWSSPPLQLPVLVWATGTDRQVEIDPLRSFGEPVVRGVETSVLAELHRAGDPIEMIAELYELDVPQVVAAIEYEQRRAA</sequence>
<dbReference type="InterPro" id="IPR007367">
    <property type="entry name" value="DUF433"/>
</dbReference>
<evidence type="ECO:0000313" key="3">
    <source>
        <dbReference type="Proteomes" id="UP000319263"/>
    </source>
</evidence>